<dbReference type="EMBL" id="HBGJ01018958">
    <property type="protein sequence ID" value="CAD9253818.1"/>
    <property type="molecule type" value="Transcribed_RNA"/>
</dbReference>
<dbReference type="Gene3D" id="3.40.50.1820">
    <property type="entry name" value="alpha/beta hydrolase"/>
    <property type="match status" value="1"/>
</dbReference>
<proteinExistence type="predicted"/>
<dbReference type="AlphaFoldDB" id="A0A7S1U1G2"/>
<protein>
    <recommendedName>
        <fullName evidence="1">Dienelactone hydrolase domain-containing protein</fullName>
    </recommendedName>
</protein>
<dbReference type="InterPro" id="IPR002925">
    <property type="entry name" value="Dienelactn_hydro"/>
</dbReference>
<reference evidence="2" key="1">
    <citation type="submission" date="2021-01" db="EMBL/GenBank/DDBJ databases">
        <authorList>
            <person name="Corre E."/>
            <person name="Pelletier E."/>
            <person name="Niang G."/>
            <person name="Scheremetjew M."/>
            <person name="Finn R."/>
            <person name="Kale V."/>
            <person name="Holt S."/>
            <person name="Cochrane G."/>
            <person name="Meng A."/>
            <person name="Brown T."/>
            <person name="Cohen L."/>
        </authorList>
    </citation>
    <scope>NUCLEOTIDE SEQUENCE</scope>
    <source>
        <strain evidence="2">CCMP2877</strain>
    </source>
</reference>
<dbReference type="Pfam" id="PF01738">
    <property type="entry name" value="DLH"/>
    <property type="match status" value="1"/>
</dbReference>
<dbReference type="PANTHER" id="PTHR17630">
    <property type="entry name" value="DIENELACTONE HYDROLASE"/>
    <property type="match status" value="1"/>
</dbReference>
<dbReference type="GO" id="GO:0016787">
    <property type="term" value="F:hydrolase activity"/>
    <property type="evidence" value="ECO:0007669"/>
    <property type="project" value="InterPro"/>
</dbReference>
<evidence type="ECO:0000259" key="1">
    <source>
        <dbReference type="Pfam" id="PF01738"/>
    </source>
</evidence>
<dbReference type="SUPFAM" id="SSF53474">
    <property type="entry name" value="alpha/beta-Hydrolases"/>
    <property type="match status" value="1"/>
</dbReference>
<evidence type="ECO:0000313" key="2">
    <source>
        <dbReference type="EMBL" id="CAD9253818.1"/>
    </source>
</evidence>
<dbReference type="PANTHER" id="PTHR17630:SF44">
    <property type="entry name" value="PROTEIN AIM2"/>
    <property type="match status" value="1"/>
</dbReference>
<accession>A0A7S1U1G2</accession>
<sequence length="284" mass="30413">MACCPDGALPSAPAPAAPDCAGEMQVVDGVQMYVVGSATDSGAAVLVAHDVFGISSGRTLQICDGIAADLGVLVVAPVFWPNGGMAGGEWVGTGVGDFAVPTEKQSLWTAPLRLARWFLGLPFFMRDCSRLPWSELQPTFENVLLPALRARGAGKIGLLGFCWGGWFVLHGSADDGVRCGVSCHPGMDLTMLHGERREDLFRGVKCPQLFLSSYQEAADVKPGGMAEVVLRGKDLPCEAVEYPQMRHGWVNRGMLEDPEVAREAADAIKRAKAWFTQHLELSVT</sequence>
<gene>
    <name evidence="2" type="ORF">PPAR1163_LOCUS12185</name>
</gene>
<dbReference type="InterPro" id="IPR029058">
    <property type="entry name" value="AB_hydrolase_fold"/>
</dbReference>
<name>A0A7S1U1G2_9STRA</name>
<organism evidence="2">
    <name type="scientific">Phaeomonas parva</name>
    <dbReference type="NCBI Taxonomy" id="124430"/>
    <lineage>
        <taxon>Eukaryota</taxon>
        <taxon>Sar</taxon>
        <taxon>Stramenopiles</taxon>
        <taxon>Ochrophyta</taxon>
        <taxon>Pinguiophyceae</taxon>
        <taxon>Pinguiochrysidales</taxon>
        <taxon>Pinguiochrysidaceae</taxon>
        <taxon>Phaeomonas</taxon>
    </lineage>
</organism>
<feature type="domain" description="Dienelactone hydrolase" evidence="1">
    <location>
        <begin position="151"/>
        <end position="278"/>
    </location>
</feature>